<reference evidence="2" key="1">
    <citation type="submission" date="2019-04" db="EMBL/GenBank/DDBJ databases">
        <title>Genome sequence of Pseudomonas putida 1290, an auxin catabolizing strain.</title>
        <authorList>
            <person name="Laird T.S."/>
            <person name="Leveau J.H.J."/>
        </authorList>
    </citation>
    <scope>NUCLEOTIDE SEQUENCE [LARGE SCALE GENOMIC DNA]</scope>
    <source>
        <strain evidence="2">1290</strain>
    </source>
</reference>
<dbReference type="AlphaFoldDB" id="A0A4D6XA53"/>
<dbReference type="Proteomes" id="UP000298551">
    <property type="component" value="Chromosome"/>
</dbReference>
<dbReference type="EMBL" id="CP039371">
    <property type="protein sequence ID" value="QCI11371.1"/>
    <property type="molecule type" value="Genomic_DNA"/>
</dbReference>
<protein>
    <recommendedName>
        <fullName evidence="3">Imidazoleglycerol-phosphate synthase</fullName>
    </recommendedName>
</protein>
<gene>
    <name evidence="1" type="ORF">E6B08_08155</name>
</gene>
<accession>A0A4D6XA53</accession>
<evidence type="ECO:0000313" key="1">
    <source>
        <dbReference type="EMBL" id="QCI11371.1"/>
    </source>
</evidence>
<dbReference type="OrthoDB" id="6751426at2"/>
<evidence type="ECO:0000313" key="2">
    <source>
        <dbReference type="Proteomes" id="UP000298551"/>
    </source>
</evidence>
<evidence type="ECO:0008006" key="3">
    <source>
        <dbReference type="Google" id="ProtNLM"/>
    </source>
</evidence>
<dbReference type="RefSeq" id="WP_136913548.1">
    <property type="nucleotide sequence ID" value="NZ_CP039371.1"/>
</dbReference>
<proteinExistence type="predicted"/>
<sequence length="649" mass="70385">MHSHSKHVILERMKEASVRFGWGGVLALDRRLLDLVLREQFLEAIGNFRALEPISLDAELDEGGVSNVSFQGLVLGAPQVSFENTTVSSSELTVRLNIIAGEYLRTQRVPGRPKRVMESFTISEAMGYRVEAQLPLRVEQLETSRYASVVLDLASAAEFTTNLGPTDYVNIMIGRKLQESIGYMQAYRRTYALAHMRMDDYYPLSPKQLLVRTMAAPWGQQEHDPRHGDGAVLVFMQLGTDLRAGGQPDPSFDFPYPIPEEANGLPGTLILDPDIPDLGAGDAKDVLRTLQLSNDYAFTANDTQTPHDLVLFGSWRASAQSVVVEPGIISVVAGRSTTFAAEGATGAVQWSARNLRRPGVTGAFENGTYSPRGVADFAQDQQMVLVTATFPEAGGEGRRHALVMETARAMQVAPRVASWVEGNAPIELRAADSDGGTLEWRLTGAVRLSAGKQRGLPLDEALGKLEDLGNGRARFTPDPPAGGGPDLRVQRIRVSNRQSGEHAECAVVVIKWEASLNLVPFHLRQAESVQPTQFVVETERAVTWSVYGEGGIDANGVYTAPEAPEMPISVVAAEDDDRAGYAVVEFSEGRRVSAAMVPWTALSTFTIRAISAPRCFANGWQQIEVEVAVAAAGGPPGKSCRFPTMTSLP</sequence>
<name>A0A4D6XA53_PSEPU</name>
<organism evidence="1 2">
    <name type="scientific">Pseudomonas putida</name>
    <name type="common">Arthrobacter siderocapsulatus</name>
    <dbReference type="NCBI Taxonomy" id="303"/>
    <lineage>
        <taxon>Bacteria</taxon>
        <taxon>Pseudomonadati</taxon>
        <taxon>Pseudomonadota</taxon>
        <taxon>Gammaproteobacteria</taxon>
        <taxon>Pseudomonadales</taxon>
        <taxon>Pseudomonadaceae</taxon>
        <taxon>Pseudomonas</taxon>
    </lineage>
</organism>